<dbReference type="RefSeq" id="WP_039644159.1">
    <property type="nucleotide sequence ID" value="NZ_JXBL01000001.1"/>
</dbReference>
<sequence>MTVFVIESPFQVMNAIEAVHHFKFEDNVIIVLLSGLFSKESYERIIDKKQWKEVRYVPFRYKLTNSDFGLHPPKNVYERMQELYLTLDRSVKKKVINNMCQSLGRVDNLVLGSYRRYYDIHMRHIANNVDHDRLFLIDVGTDTLEIGRQRIEEHNAGPGALGDEPAKSLKSMLRDKLVEWDGTGVDSLTFFTSYDFEVSGPDRVIKNDYRYFKSLADRAAVSDGVWFIAQPLVEQEYLTHEVYVRYLAKVKQYFSGRPVFYIPHPRESGRYIELARDEFGFETKRFDVPIEYAVTVGGSRPQCIASFFSSALENFAVIFGNRIDIKAFYLHGADLLKNHESVDEVYSHYVSKGMDIEVVS</sequence>
<dbReference type="Proteomes" id="UP000031433">
    <property type="component" value="Unassembled WGS sequence"/>
</dbReference>
<dbReference type="InterPro" id="IPR010866">
    <property type="entry name" value="A-2_8-polyST"/>
</dbReference>
<reference evidence="1 2" key="1">
    <citation type="submission" date="2015-01" db="EMBL/GenBank/DDBJ databases">
        <title>Genome sequence of the anaerobic bacterium Geobacter soli GSS01, a dissimilatory Fe(III) reducer from soil.</title>
        <authorList>
            <person name="Yang G."/>
            <person name="Zhou S."/>
        </authorList>
    </citation>
    <scope>NUCLEOTIDE SEQUENCE [LARGE SCALE GENOMIC DNA]</scope>
    <source>
        <strain evidence="1 2">GSS01</strain>
    </source>
</reference>
<protein>
    <submittedName>
        <fullName evidence="1">Uncharacterized protein</fullName>
    </submittedName>
</protein>
<organism evidence="1 2">
    <name type="scientific">Geobacter soli</name>
    <dbReference type="NCBI Taxonomy" id="1510391"/>
    <lineage>
        <taxon>Bacteria</taxon>
        <taxon>Pseudomonadati</taxon>
        <taxon>Thermodesulfobacteriota</taxon>
        <taxon>Desulfuromonadia</taxon>
        <taxon>Geobacterales</taxon>
        <taxon>Geobacteraceae</taxon>
        <taxon>Geobacter</taxon>
    </lineage>
</organism>
<comment type="caution">
    <text evidence="1">The sequence shown here is derived from an EMBL/GenBank/DDBJ whole genome shotgun (WGS) entry which is preliminary data.</text>
</comment>
<dbReference type="AlphaFoldDB" id="A0A0C1TM80"/>
<dbReference type="EMBL" id="JXBL01000001">
    <property type="protein sequence ID" value="KIE41999.1"/>
    <property type="molecule type" value="Genomic_DNA"/>
</dbReference>
<name>A0A0C1TM80_9BACT</name>
<keyword evidence="2" id="KW-1185">Reference proteome</keyword>
<proteinExistence type="predicted"/>
<evidence type="ECO:0000313" key="2">
    <source>
        <dbReference type="Proteomes" id="UP000031433"/>
    </source>
</evidence>
<gene>
    <name evidence="1" type="ORF">SE37_04830</name>
</gene>
<dbReference type="Pfam" id="PF07388">
    <property type="entry name" value="A-2_8-polyST"/>
    <property type="match status" value="1"/>
</dbReference>
<accession>A0A0C1TM80</accession>
<evidence type="ECO:0000313" key="1">
    <source>
        <dbReference type="EMBL" id="KIE41999.1"/>
    </source>
</evidence>